<protein>
    <submittedName>
        <fullName evidence="2">Uncharacterized protein</fullName>
    </submittedName>
</protein>
<accession>F4WTK8</accession>
<organism evidence="3">
    <name type="scientific">Acromyrmex echinatior</name>
    <name type="common">Panamanian leafcutter ant</name>
    <name type="synonym">Acromyrmex octospinosus echinatior</name>
    <dbReference type="NCBI Taxonomy" id="103372"/>
    <lineage>
        <taxon>Eukaryota</taxon>
        <taxon>Metazoa</taxon>
        <taxon>Ecdysozoa</taxon>
        <taxon>Arthropoda</taxon>
        <taxon>Hexapoda</taxon>
        <taxon>Insecta</taxon>
        <taxon>Pterygota</taxon>
        <taxon>Neoptera</taxon>
        <taxon>Endopterygota</taxon>
        <taxon>Hymenoptera</taxon>
        <taxon>Apocrita</taxon>
        <taxon>Aculeata</taxon>
        <taxon>Formicoidea</taxon>
        <taxon>Formicidae</taxon>
        <taxon>Myrmicinae</taxon>
        <taxon>Acromyrmex</taxon>
    </lineage>
</organism>
<feature type="region of interest" description="Disordered" evidence="1">
    <location>
        <begin position="122"/>
        <end position="162"/>
    </location>
</feature>
<evidence type="ECO:0000313" key="2">
    <source>
        <dbReference type="EMBL" id="EGI62429.1"/>
    </source>
</evidence>
<evidence type="ECO:0000256" key="1">
    <source>
        <dbReference type="SAM" id="MobiDB-lite"/>
    </source>
</evidence>
<dbReference type="Proteomes" id="UP000007755">
    <property type="component" value="Unassembled WGS sequence"/>
</dbReference>
<name>F4WTK8_ACREC</name>
<dbReference type="InParanoid" id="F4WTK8"/>
<reference evidence="2" key="1">
    <citation type="submission" date="2011-02" db="EMBL/GenBank/DDBJ databases">
        <title>The genome of the leaf-cutting ant Acromyrmex echinatior suggests key adaptations to social evolution and fungus farming.</title>
        <authorList>
            <person name="Nygaard S."/>
            <person name="Zhang G."/>
        </authorList>
    </citation>
    <scope>NUCLEOTIDE SEQUENCE</scope>
</reference>
<evidence type="ECO:0000313" key="3">
    <source>
        <dbReference type="Proteomes" id="UP000007755"/>
    </source>
</evidence>
<feature type="region of interest" description="Disordered" evidence="1">
    <location>
        <begin position="96"/>
        <end position="115"/>
    </location>
</feature>
<dbReference type="AlphaFoldDB" id="F4WTK8"/>
<feature type="region of interest" description="Disordered" evidence="1">
    <location>
        <begin position="264"/>
        <end position="292"/>
    </location>
</feature>
<gene>
    <name evidence="2" type="ORF">G5I_09213</name>
</gene>
<dbReference type="EMBL" id="GL888341">
    <property type="protein sequence ID" value="EGI62429.1"/>
    <property type="molecule type" value="Genomic_DNA"/>
</dbReference>
<keyword evidence="3" id="KW-1185">Reference proteome</keyword>
<proteinExistence type="predicted"/>
<sequence>MQLSALVRGVSRSTRAVPAGRVGGEASVPGRVILHIQECAVSKNTYRSASLDNNKLAANFMSFRWQDMPVATVVLQEQNDSHLLFRAKGRRDSRVERRFTPNLPEQRSSRRSGNALGVLIKTSIKNGHTAPVRRSAVSKGPSSNATAPTSELNAYGSRKPAMSKGHSTALKIAVTSLESHPSWCDPSNKTLRNSDGDIAETVSERGAIPDQNESLVPSRHNGMATWTLRKFSATEFAKRTEEKDNRISHPIAVQSIPNLVFMVQNSPESDNNNKRRSPSTSPYVRVPRSDMATSIRLRATHCRGDT</sequence>
<feature type="compositionally biased region" description="Polar residues" evidence="1">
    <location>
        <begin position="140"/>
        <end position="152"/>
    </location>
</feature>